<dbReference type="Gene3D" id="3.30.1110.10">
    <property type="match status" value="1"/>
</dbReference>
<dbReference type="PROSITE" id="PS00584">
    <property type="entry name" value="PFKB_KINASES_2"/>
    <property type="match status" value="1"/>
</dbReference>
<dbReference type="PANTHER" id="PTHR43320">
    <property type="entry name" value="SUGAR KINASE"/>
    <property type="match status" value="1"/>
</dbReference>
<evidence type="ECO:0000256" key="2">
    <source>
        <dbReference type="ARBA" id="ARBA00022679"/>
    </source>
</evidence>
<dbReference type="SUPFAM" id="SSF53613">
    <property type="entry name" value="Ribokinase-like"/>
    <property type="match status" value="1"/>
</dbReference>
<name>E0XRX5_9GAMM</name>
<evidence type="ECO:0000259" key="4">
    <source>
        <dbReference type="Pfam" id="PF00294"/>
    </source>
</evidence>
<dbReference type="CDD" id="cd01168">
    <property type="entry name" value="adenosine_kinase"/>
    <property type="match status" value="1"/>
</dbReference>
<dbReference type="Pfam" id="PF00294">
    <property type="entry name" value="PfkB"/>
    <property type="match status" value="1"/>
</dbReference>
<dbReference type="InterPro" id="IPR011611">
    <property type="entry name" value="PfkB_dom"/>
</dbReference>
<keyword evidence="3 5" id="KW-0418">Kinase</keyword>
<dbReference type="EMBL" id="GU474855">
    <property type="protein sequence ID" value="ADI17166.1"/>
    <property type="molecule type" value="Genomic_DNA"/>
</dbReference>
<keyword evidence="2" id="KW-0808">Transferase</keyword>
<accession>E0XRX5</accession>
<dbReference type="InterPro" id="IPR029056">
    <property type="entry name" value="Ribokinase-like"/>
</dbReference>
<reference evidence="5" key="1">
    <citation type="journal article" date="2011" name="Environ. Microbiol.">
        <title>Time-series analyses of Monterey Bay coastal microbial picoplankton using a 'genome proxy' microarray.</title>
        <authorList>
            <person name="Rich V.I."/>
            <person name="Pham V.D."/>
            <person name="Eppley J."/>
            <person name="Shi Y."/>
            <person name="DeLong E.F."/>
        </authorList>
    </citation>
    <scope>NUCLEOTIDE SEQUENCE</scope>
</reference>
<evidence type="ECO:0000256" key="3">
    <source>
        <dbReference type="ARBA" id="ARBA00022777"/>
    </source>
</evidence>
<dbReference type="InterPro" id="IPR052700">
    <property type="entry name" value="Carb_kinase_PfkB-like"/>
</dbReference>
<dbReference type="PANTHER" id="PTHR43320:SF3">
    <property type="entry name" value="CARBOHYDRATE KINASE PFKB DOMAIN-CONTAINING PROTEIN"/>
    <property type="match status" value="1"/>
</dbReference>
<comment type="similarity">
    <text evidence="1">Belongs to the carbohydrate kinase PfkB family.</text>
</comment>
<feature type="domain" description="Carbohydrate kinase PfkB" evidence="4">
    <location>
        <begin position="49"/>
        <end position="317"/>
    </location>
</feature>
<dbReference type="AlphaFoldDB" id="E0XRX5"/>
<sequence>MIDLFGIGNALVDFESGIKESFLDDHLLEKGHMYLKDGAEIGLMRDKLTSDLKMSSGGSAANTIYGASGFGLNCAYCGRVQDDEAGGFFVREMKEAGIHLDDIRRESSQSTSTGNCLVLVTEDAQRTMCTNLGISSELSVEDLNLNRLKSSGYLYVEGYLAASETGSQAAQKAIEVAKEHGIPVVLTLSDVSMVNFFRSDIEKFCASQVNTIFCNEEEALCWAGTDRLEIAFKRLKEIGKGVHVTVGSRGSLVCGPKENPKEVKGLETEVNDTNGAGDMYAAAALSMIVRGFTHVEAARFGNYAAAQIVRQYGARLSSVEAYQTIKNQFANGS</sequence>
<dbReference type="Gene3D" id="3.40.1190.20">
    <property type="match status" value="1"/>
</dbReference>
<proteinExistence type="inferred from homology"/>
<evidence type="ECO:0000313" key="5">
    <source>
        <dbReference type="EMBL" id="ADI17166.1"/>
    </source>
</evidence>
<dbReference type="InterPro" id="IPR002173">
    <property type="entry name" value="Carboh/pur_kinase_PfkB_CS"/>
</dbReference>
<dbReference type="GO" id="GO:0016301">
    <property type="term" value="F:kinase activity"/>
    <property type="evidence" value="ECO:0007669"/>
    <property type="project" value="UniProtKB-KW"/>
</dbReference>
<evidence type="ECO:0000256" key="1">
    <source>
        <dbReference type="ARBA" id="ARBA00010688"/>
    </source>
</evidence>
<protein>
    <submittedName>
        <fullName evidence="5">Sugar kinases, ribokinase family</fullName>
    </submittedName>
</protein>
<organism evidence="5">
    <name type="scientific">uncultured gamma proteobacterium HF0070_08D07</name>
    <dbReference type="NCBI Taxonomy" id="710983"/>
    <lineage>
        <taxon>Bacteria</taxon>
        <taxon>Pseudomonadati</taxon>
        <taxon>Pseudomonadota</taxon>
        <taxon>Gammaproteobacteria</taxon>
        <taxon>environmental samples</taxon>
    </lineage>
</organism>